<reference evidence="1 2" key="1">
    <citation type="submission" date="2019-07" db="EMBL/GenBank/DDBJ databases">
        <title>Reclasification of Spiribacter aquaticus.</title>
        <authorList>
            <person name="Leon M.J."/>
            <person name="Sanchez-Porro C."/>
            <person name="Ventosa A."/>
        </authorList>
    </citation>
    <scope>NUCLEOTIDE SEQUENCE [LARGE SCALE GENOMIC DNA]</scope>
    <source>
        <strain evidence="1 2">SP30</strain>
    </source>
</reference>
<evidence type="ECO:0000313" key="2">
    <source>
        <dbReference type="Proteomes" id="UP000316688"/>
    </source>
</evidence>
<dbReference type="RefSeq" id="WP_144347762.1">
    <property type="nucleotide sequence ID" value="NZ_VMKP01000002.1"/>
</dbReference>
<keyword evidence="2" id="KW-1185">Reference proteome</keyword>
<name>A0A557RK49_9GAMM</name>
<comment type="caution">
    <text evidence="1">The sequence shown here is derived from an EMBL/GenBank/DDBJ whole genome shotgun (WGS) entry which is preliminary data.</text>
</comment>
<evidence type="ECO:0008006" key="3">
    <source>
        <dbReference type="Google" id="ProtNLM"/>
    </source>
</evidence>
<dbReference type="Proteomes" id="UP000316688">
    <property type="component" value="Unassembled WGS sequence"/>
</dbReference>
<protein>
    <recommendedName>
        <fullName evidence="3">Lipoprotein</fullName>
    </recommendedName>
</protein>
<dbReference type="PROSITE" id="PS51257">
    <property type="entry name" value="PROKAR_LIPOPROTEIN"/>
    <property type="match status" value="1"/>
</dbReference>
<dbReference type="AlphaFoldDB" id="A0A557RK49"/>
<organism evidence="1 2">
    <name type="scientific">Spiribacter aquaticus</name>
    <dbReference type="NCBI Taxonomy" id="1935996"/>
    <lineage>
        <taxon>Bacteria</taxon>
        <taxon>Pseudomonadati</taxon>
        <taxon>Pseudomonadota</taxon>
        <taxon>Gammaproteobacteria</taxon>
        <taxon>Chromatiales</taxon>
        <taxon>Ectothiorhodospiraceae</taxon>
        <taxon>Spiribacter</taxon>
    </lineage>
</organism>
<proteinExistence type="predicted"/>
<gene>
    <name evidence="1" type="ORF">FPL11_05615</name>
</gene>
<evidence type="ECO:0000313" key="1">
    <source>
        <dbReference type="EMBL" id="TVO65543.1"/>
    </source>
</evidence>
<sequence length="208" mass="22835">MSKGYAAILGLAVLSAGCATVEPSKDNPPSYSTDEQAMLASGFPIERIEKPDDYYLIDRYSETTRDDYDHSPGATYRKAYTIQGGAVWISKAGSTSVAAVHHAGLKDSVSGKGRWMQWEGSDGSEEVGGRRYVYKNLSGFYTDMLSNTSYAPNNAPECAAGVVMQTYSLDRGERTLLQYLEGREDCGPMSRQEKTAVRNTAYELFDLD</sequence>
<accession>A0A557RK49</accession>
<dbReference type="EMBL" id="VMKP01000002">
    <property type="protein sequence ID" value="TVO65543.1"/>
    <property type="molecule type" value="Genomic_DNA"/>
</dbReference>